<dbReference type="Proteomes" id="UP001525968">
    <property type="component" value="Unassembled WGS sequence"/>
</dbReference>
<evidence type="ECO:0000259" key="14">
    <source>
        <dbReference type="Pfam" id="PF08245"/>
    </source>
</evidence>
<keyword evidence="1 10" id="KW-0963">Cytoplasm</keyword>
<dbReference type="GO" id="GO:0016874">
    <property type="term" value="F:ligase activity"/>
    <property type="evidence" value="ECO:0007669"/>
    <property type="project" value="UniProtKB-KW"/>
</dbReference>
<dbReference type="EC" id="6.3.2.10" evidence="10 11"/>
<dbReference type="Pfam" id="PF08245">
    <property type="entry name" value="Mur_ligase_M"/>
    <property type="match status" value="1"/>
</dbReference>
<keyword evidence="5 10" id="KW-0067">ATP-binding</keyword>
<dbReference type="PANTHER" id="PTHR43024:SF1">
    <property type="entry name" value="UDP-N-ACETYLMURAMOYL-TRIPEPTIDE--D-ALANYL-D-ALANINE LIGASE"/>
    <property type="match status" value="1"/>
</dbReference>
<evidence type="ECO:0000256" key="1">
    <source>
        <dbReference type="ARBA" id="ARBA00022490"/>
    </source>
</evidence>
<comment type="function">
    <text evidence="10 11">Involved in cell wall formation. Catalyzes the final step in the synthesis of UDP-N-acetylmuramoyl-pentapeptide, the precursor of murein.</text>
</comment>
<dbReference type="InterPro" id="IPR000713">
    <property type="entry name" value="Mur_ligase_N"/>
</dbReference>
<evidence type="ECO:0000313" key="16">
    <source>
        <dbReference type="Proteomes" id="UP001525968"/>
    </source>
</evidence>
<comment type="caution">
    <text evidence="15">The sequence shown here is derived from an EMBL/GenBank/DDBJ whole genome shotgun (WGS) entry which is preliminary data.</text>
</comment>
<dbReference type="NCBIfam" id="TIGR01143">
    <property type="entry name" value="murF"/>
    <property type="match status" value="1"/>
</dbReference>
<feature type="domain" description="Mur ligase central" evidence="14">
    <location>
        <begin position="111"/>
        <end position="311"/>
    </location>
</feature>
<dbReference type="RefSeq" id="WP_261499317.1">
    <property type="nucleotide sequence ID" value="NZ_JAODYH010000003.1"/>
</dbReference>
<dbReference type="SUPFAM" id="SSF63418">
    <property type="entry name" value="MurE/MurF N-terminal domain"/>
    <property type="match status" value="1"/>
</dbReference>
<evidence type="ECO:0000259" key="13">
    <source>
        <dbReference type="Pfam" id="PF02875"/>
    </source>
</evidence>
<feature type="domain" description="Mur ligase C-terminal" evidence="13">
    <location>
        <begin position="345"/>
        <end position="455"/>
    </location>
</feature>
<evidence type="ECO:0000256" key="6">
    <source>
        <dbReference type="ARBA" id="ARBA00022960"/>
    </source>
</evidence>
<proteinExistence type="inferred from homology"/>
<feature type="binding site" evidence="10">
    <location>
        <begin position="113"/>
        <end position="119"/>
    </location>
    <ligand>
        <name>ATP</name>
        <dbReference type="ChEBI" id="CHEBI:30616"/>
    </ligand>
</feature>
<protein>
    <recommendedName>
        <fullName evidence="10 11">UDP-N-acetylmuramoyl-tripeptide--D-alanyl-D-alanine ligase</fullName>
        <ecNumber evidence="10 11">6.3.2.10</ecNumber>
    </recommendedName>
    <alternativeName>
        <fullName evidence="10">D-alanyl-D-alanine-adding enzyme</fullName>
    </alternativeName>
</protein>
<dbReference type="PANTHER" id="PTHR43024">
    <property type="entry name" value="UDP-N-ACETYLMURAMOYL-TRIPEPTIDE--D-ALANYL-D-ALANINE LIGASE"/>
    <property type="match status" value="1"/>
</dbReference>
<evidence type="ECO:0000313" key="15">
    <source>
        <dbReference type="EMBL" id="MCT9810312.1"/>
    </source>
</evidence>
<evidence type="ECO:0000256" key="10">
    <source>
        <dbReference type="HAMAP-Rule" id="MF_02019"/>
    </source>
</evidence>
<evidence type="ECO:0000256" key="4">
    <source>
        <dbReference type="ARBA" id="ARBA00022741"/>
    </source>
</evidence>
<gene>
    <name evidence="10 15" type="primary">murF</name>
    <name evidence="15" type="ORF">N0K08_06690</name>
</gene>
<dbReference type="SUPFAM" id="SSF53623">
    <property type="entry name" value="MurD-like peptide ligases, catalytic domain"/>
    <property type="match status" value="1"/>
</dbReference>
<evidence type="ECO:0000256" key="11">
    <source>
        <dbReference type="RuleBase" id="RU004136"/>
    </source>
</evidence>
<evidence type="ECO:0000256" key="9">
    <source>
        <dbReference type="ARBA" id="ARBA00023316"/>
    </source>
</evidence>
<keyword evidence="4 10" id="KW-0547">Nucleotide-binding</keyword>
<reference evidence="15 16" key="1">
    <citation type="submission" date="2022-09" db="EMBL/GenBank/DDBJ databases">
        <title>Draft genome of isolate Be4.</title>
        <authorList>
            <person name="Sanchez-Castro I."/>
            <person name="Martinez-Rodriguez P."/>
            <person name="Descostes M."/>
            <person name="Merroun M."/>
        </authorList>
    </citation>
    <scope>NUCLEOTIDE SEQUENCE [LARGE SCALE GENOMIC DNA]</scope>
    <source>
        <strain evidence="15 16">Be4</strain>
    </source>
</reference>
<evidence type="ECO:0000256" key="7">
    <source>
        <dbReference type="ARBA" id="ARBA00022984"/>
    </source>
</evidence>
<evidence type="ECO:0000256" key="8">
    <source>
        <dbReference type="ARBA" id="ARBA00023306"/>
    </source>
</evidence>
<comment type="catalytic activity">
    <reaction evidence="10 11">
        <text>D-alanyl-D-alanine + UDP-N-acetyl-alpha-D-muramoyl-L-alanyl-gamma-D-glutamyl-meso-2,6-diaminopimelate + ATP = UDP-N-acetyl-alpha-D-muramoyl-L-alanyl-gamma-D-glutamyl-meso-2,6-diaminopimeloyl-D-alanyl-D-alanine + ADP + phosphate + H(+)</text>
        <dbReference type="Rhea" id="RHEA:28374"/>
        <dbReference type="ChEBI" id="CHEBI:15378"/>
        <dbReference type="ChEBI" id="CHEBI:30616"/>
        <dbReference type="ChEBI" id="CHEBI:43474"/>
        <dbReference type="ChEBI" id="CHEBI:57822"/>
        <dbReference type="ChEBI" id="CHEBI:61386"/>
        <dbReference type="ChEBI" id="CHEBI:83905"/>
        <dbReference type="ChEBI" id="CHEBI:456216"/>
        <dbReference type="EC" id="6.3.2.10"/>
    </reaction>
</comment>
<dbReference type="InterPro" id="IPR035911">
    <property type="entry name" value="MurE/MurF_N"/>
</dbReference>
<dbReference type="Gene3D" id="3.90.190.20">
    <property type="entry name" value="Mur ligase, C-terminal domain"/>
    <property type="match status" value="1"/>
</dbReference>
<keyword evidence="8 10" id="KW-0131">Cell cycle</keyword>
<dbReference type="Pfam" id="PF01225">
    <property type="entry name" value="Mur_ligase"/>
    <property type="match status" value="1"/>
</dbReference>
<dbReference type="InterPro" id="IPR005863">
    <property type="entry name" value="UDP-N-AcMur_synth"/>
</dbReference>
<keyword evidence="3 10" id="KW-0132">Cell division</keyword>
<dbReference type="SUPFAM" id="SSF53244">
    <property type="entry name" value="MurD-like peptide ligases, peptide-binding domain"/>
    <property type="match status" value="1"/>
</dbReference>
<dbReference type="EMBL" id="JAODYH010000003">
    <property type="protein sequence ID" value="MCT9810312.1"/>
    <property type="molecule type" value="Genomic_DNA"/>
</dbReference>
<comment type="similarity">
    <text evidence="10">Belongs to the MurCDEF family. MurF subfamily.</text>
</comment>
<dbReference type="InterPro" id="IPR036615">
    <property type="entry name" value="Mur_ligase_C_dom_sf"/>
</dbReference>
<name>A0ABT2PIJ2_9BURK</name>
<feature type="domain" description="Mur ligase N-terminal catalytic" evidence="12">
    <location>
        <begin position="29"/>
        <end position="100"/>
    </location>
</feature>
<keyword evidence="2 10" id="KW-0436">Ligase</keyword>
<organism evidence="15 16">
    <name type="scientific">Acidovorax bellezanensis</name>
    <dbReference type="NCBI Taxonomy" id="2976702"/>
    <lineage>
        <taxon>Bacteria</taxon>
        <taxon>Pseudomonadati</taxon>
        <taxon>Pseudomonadota</taxon>
        <taxon>Betaproteobacteria</taxon>
        <taxon>Burkholderiales</taxon>
        <taxon>Comamonadaceae</taxon>
        <taxon>Acidovorax</taxon>
    </lineage>
</organism>
<dbReference type="InterPro" id="IPR036565">
    <property type="entry name" value="Mur-like_cat_sf"/>
</dbReference>
<sequence>MMTLNQALALIQPHIPHARLVGDGQTLVTRVHTDTRSLQAGDLFVALKGERFDANDFLAQAKASGAAAAIGHCGRLAEAGLSGIEVDDSLAALGALGAAWRAQFSLPLIAVTGSNGKTTVTQMIAAILSAQAGEAALATRGNFNNDIGVPLTLLRLTAAHRLAVVELGMNHPGEIAQLARMAQPTVALVNNAQREHLEFMHTVQAVAEENGAVLAALPADGVAVFPAGEEFTALWQGLAQDRTCLQFGEQAAGVPAAGAPAAGAPVHALAATWQQGAWQVRIATPQGEFEARLQIAGRHNVRNALAATACALAAGVPLAAIAAGLSAFQPVTGRSRALSVAIQGRGITVVDDSYNANPDSMRAAIDVLAELPAPRWLVMGDMGEVGDQGPQFHAEAGAYAREKGIERLLALGAQSTHAVAACGAAAQHFEDMASLLAAVREGLPAVGSLLIKGSRFMKMEQVVQAVQASADTSPRAASESTCC</sequence>
<dbReference type="Pfam" id="PF02875">
    <property type="entry name" value="Mur_ligase_C"/>
    <property type="match status" value="1"/>
</dbReference>
<dbReference type="InterPro" id="IPR013221">
    <property type="entry name" value="Mur_ligase_cen"/>
</dbReference>
<dbReference type="Gene3D" id="3.40.1190.10">
    <property type="entry name" value="Mur-like, catalytic domain"/>
    <property type="match status" value="1"/>
</dbReference>
<evidence type="ECO:0000256" key="2">
    <source>
        <dbReference type="ARBA" id="ARBA00022598"/>
    </source>
</evidence>
<comment type="subcellular location">
    <subcellularLocation>
        <location evidence="10 11">Cytoplasm</location>
    </subcellularLocation>
</comment>
<evidence type="ECO:0000259" key="12">
    <source>
        <dbReference type="Pfam" id="PF01225"/>
    </source>
</evidence>
<accession>A0ABT2PIJ2</accession>
<dbReference type="HAMAP" id="MF_02019">
    <property type="entry name" value="MurF"/>
    <property type="match status" value="1"/>
</dbReference>
<keyword evidence="9 10" id="KW-0961">Cell wall biogenesis/degradation</keyword>
<dbReference type="Gene3D" id="3.40.1390.10">
    <property type="entry name" value="MurE/MurF, N-terminal domain"/>
    <property type="match status" value="1"/>
</dbReference>
<dbReference type="InterPro" id="IPR004101">
    <property type="entry name" value="Mur_ligase_C"/>
</dbReference>
<dbReference type="InterPro" id="IPR051046">
    <property type="entry name" value="MurCDEF_CellWall_CoF430Synth"/>
</dbReference>
<comment type="pathway">
    <text evidence="10 11">Cell wall biogenesis; peptidoglycan biosynthesis.</text>
</comment>
<keyword evidence="6 10" id="KW-0133">Cell shape</keyword>
<evidence type="ECO:0000256" key="5">
    <source>
        <dbReference type="ARBA" id="ARBA00022840"/>
    </source>
</evidence>
<keyword evidence="7 10" id="KW-0573">Peptidoglycan synthesis</keyword>
<evidence type="ECO:0000256" key="3">
    <source>
        <dbReference type="ARBA" id="ARBA00022618"/>
    </source>
</evidence>
<keyword evidence="16" id="KW-1185">Reference proteome</keyword>